<feature type="chain" id="PRO_5012997756" evidence="1">
    <location>
        <begin position="25"/>
        <end position="159"/>
    </location>
</feature>
<dbReference type="Proteomes" id="UP000184391">
    <property type="component" value="Unassembled WGS sequence"/>
</dbReference>
<organism evidence="2 3">
    <name type="scientific">Erythrobacter sanguineus</name>
    <dbReference type="NCBI Taxonomy" id="198312"/>
    <lineage>
        <taxon>Bacteria</taxon>
        <taxon>Pseudomonadati</taxon>
        <taxon>Pseudomonadota</taxon>
        <taxon>Alphaproteobacteria</taxon>
        <taxon>Sphingomonadales</taxon>
        <taxon>Erythrobacteraceae</taxon>
        <taxon>Erythrobacter/Porphyrobacter group</taxon>
        <taxon>Erythrobacter</taxon>
    </lineage>
</organism>
<dbReference type="RefSeq" id="WP_143150307.1">
    <property type="nucleotide sequence ID" value="NZ_FRDF01000013.1"/>
</dbReference>
<evidence type="ECO:0000313" key="3">
    <source>
        <dbReference type="Proteomes" id="UP000184391"/>
    </source>
</evidence>
<protein>
    <submittedName>
        <fullName evidence="2">Uncharacterized protein</fullName>
    </submittedName>
</protein>
<dbReference type="EMBL" id="FRDF01000013">
    <property type="protein sequence ID" value="SHN61672.1"/>
    <property type="molecule type" value="Genomic_DNA"/>
</dbReference>
<dbReference type="AlphaFoldDB" id="A0A1M7ST65"/>
<accession>A0A1M7ST65</accession>
<keyword evidence="3" id="KW-1185">Reference proteome</keyword>
<reference evidence="3" key="1">
    <citation type="submission" date="2016-12" db="EMBL/GenBank/DDBJ databases">
        <authorList>
            <person name="Varghese N."/>
            <person name="Submissions S."/>
        </authorList>
    </citation>
    <scope>NUCLEOTIDE SEQUENCE [LARGE SCALE GENOMIC DNA]</scope>
    <source>
        <strain evidence="3">DSM 11032</strain>
    </source>
</reference>
<evidence type="ECO:0000256" key="1">
    <source>
        <dbReference type="SAM" id="SignalP"/>
    </source>
</evidence>
<keyword evidence="1" id="KW-0732">Signal</keyword>
<evidence type="ECO:0000313" key="2">
    <source>
        <dbReference type="EMBL" id="SHN61672.1"/>
    </source>
</evidence>
<gene>
    <name evidence="2" type="ORF">SAMN02745193_02321</name>
</gene>
<sequence length="159" mass="16174">MVKYLTLLLAALVSFVALPTSASANSKQCVKNDSGTSLSVHWYHQDGSKGPTNTNLTYGFELCHTVTDGKPGYATVACNGCGWAETAAKAAVVAAGATAFGVCVVATSGECLMEGEGFAAGTVEAVQSIPSSFKGKLVVVPGYNGTTKITGNAFGLKVN</sequence>
<feature type="signal peptide" evidence="1">
    <location>
        <begin position="1"/>
        <end position="24"/>
    </location>
</feature>
<name>A0A1M7ST65_9SPHN</name>
<proteinExistence type="predicted"/>